<accession>A0A2V3VWF2</accession>
<dbReference type="EMBL" id="QJJQ01000012">
    <property type="protein sequence ID" value="PXW85078.1"/>
    <property type="molecule type" value="Genomic_DNA"/>
</dbReference>
<organism evidence="5 6">
    <name type="scientific">Pseudogracilibacillus auburnensis</name>
    <dbReference type="NCBI Taxonomy" id="1494959"/>
    <lineage>
        <taxon>Bacteria</taxon>
        <taxon>Bacillati</taxon>
        <taxon>Bacillota</taxon>
        <taxon>Bacilli</taxon>
        <taxon>Bacillales</taxon>
        <taxon>Bacillaceae</taxon>
        <taxon>Pseudogracilibacillus</taxon>
    </lineage>
</organism>
<dbReference type="Pfam" id="PF13669">
    <property type="entry name" value="Glyoxalase_4"/>
    <property type="match status" value="1"/>
</dbReference>
<dbReference type="AlphaFoldDB" id="A0A2V3VWF2"/>
<proteinExistence type="inferred from homology"/>
<evidence type="ECO:0000259" key="4">
    <source>
        <dbReference type="PROSITE" id="PS51819"/>
    </source>
</evidence>
<gene>
    <name evidence="5" type="ORF">DFR56_11256</name>
</gene>
<protein>
    <submittedName>
        <fullName evidence="5">Methylmalonyl-CoA epimerase</fullName>
    </submittedName>
</protein>
<dbReference type="OrthoDB" id="9788468at2"/>
<dbReference type="InterPro" id="IPR029068">
    <property type="entry name" value="Glyas_Bleomycin-R_OHBP_Dase"/>
</dbReference>
<reference evidence="5 6" key="1">
    <citation type="submission" date="2018-05" db="EMBL/GenBank/DDBJ databases">
        <title>Genomic Encyclopedia of Type Strains, Phase IV (KMG-IV): sequencing the most valuable type-strain genomes for metagenomic binning, comparative biology and taxonomic classification.</title>
        <authorList>
            <person name="Goeker M."/>
        </authorList>
    </citation>
    <scope>NUCLEOTIDE SEQUENCE [LARGE SCALE GENOMIC DNA]</scope>
    <source>
        <strain evidence="5 6">DSM 28556</strain>
    </source>
</reference>
<comment type="similarity">
    <text evidence="1">Belongs to the methylmalonyl-CoA epimerase family.</text>
</comment>
<dbReference type="GO" id="GO:0046491">
    <property type="term" value="P:L-methylmalonyl-CoA metabolic process"/>
    <property type="evidence" value="ECO:0007669"/>
    <property type="project" value="TreeGrafter"/>
</dbReference>
<dbReference type="GO" id="GO:0004462">
    <property type="term" value="F:lactoylglutathione lyase activity"/>
    <property type="evidence" value="ECO:0007669"/>
    <property type="project" value="InterPro"/>
</dbReference>
<evidence type="ECO:0000256" key="1">
    <source>
        <dbReference type="ARBA" id="ARBA00009308"/>
    </source>
</evidence>
<name>A0A2V3VWF2_9BACI</name>
<feature type="coiled-coil region" evidence="3">
    <location>
        <begin position="85"/>
        <end position="112"/>
    </location>
</feature>
<dbReference type="GO" id="GO:0046872">
    <property type="term" value="F:metal ion binding"/>
    <property type="evidence" value="ECO:0007669"/>
    <property type="project" value="UniProtKB-KW"/>
</dbReference>
<evidence type="ECO:0000313" key="5">
    <source>
        <dbReference type="EMBL" id="PXW85078.1"/>
    </source>
</evidence>
<dbReference type="CDD" id="cd07249">
    <property type="entry name" value="MMCE"/>
    <property type="match status" value="1"/>
</dbReference>
<dbReference type="RefSeq" id="WP_110396347.1">
    <property type="nucleotide sequence ID" value="NZ_JADIJL010000021.1"/>
</dbReference>
<dbReference type="InterPro" id="IPR018146">
    <property type="entry name" value="Glyoxalase_1_CS"/>
</dbReference>
<keyword evidence="3" id="KW-0175">Coiled coil</keyword>
<dbReference type="SUPFAM" id="SSF54593">
    <property type="entry name" value="Glyoxalase/Bleomycin resistance protein/Dihydroxybiphenyl dioxygenase"/>
    <property type="match status" value="1"/>
</dbReference>
<dbReference type="PANTHER" id="PTHR43048:SF3">
    <property type="entry name" value="METHYLMALONYL-COA EPIMERASE, MITOCHONDRIAL"/>
    <property type="match status" value="1"/>
</dbReference>
<keyword evidence="6" id="KW-1185">Reference proteome</keyword>
<dbReference type="PROSITE" id="PS51819">
    <property type="entry name" value="VOC"/>
    <property type="match status" value="1"/>
</dbReference>
<dbReference type="NCBIfam" id="TIGR03081">
    <property type="entry name" value="metmalonyl_epim"/>
    <property type="match status" value="1"/>
</dbReference>
<dbReference type="InterPro" id="IPR037523">
    <property type="entry name" value="VOC_core"/>
</dbReference>
<dbReference type="InterPro" id="IPR051785">
    <property type="entry name" value="MMCE/EMCE_epimerase"/>
</dbReference>
<evidence type="ECO:0000313" key="6">
    <source>
        <dbReference type="Proteomes" id="UP000247978"/>
    </source>
</evidence>
<dbReference type="Gene3D" id="3.10.180.10">
    <property type="entry name" value="2,3-Dihydroxybiphenyl 1,2-Dioxygenase, domain 1"/>
    <property type="match status" value="1"/>
</dbReference>
<dbReference type="GO" id="GO:0004493">
    <property type="term" value="F:methylmalonyl-CoA epimerase activity"/>
    <property type="evidence" value="ECO:0007669"/>
    <property type="project" value="TreeGrafter"/>
</dbReference>
<keyword evidence="2" id="KW-0479">Metal-binding</keyword>
<dbReference type="InterPro" id="IPR017515">
    <property type="entry name" value="MeMalonyl-CoA_epimerase"/>
</dbReference>
<evidence type="ECO:0000256" key="3">
    <source>
        <dbReference type="SAM" id="Coils"/>
    </source>
</evidence>
<sequence>MEHMENKHHPPKQIAHIGIAVHSIDKSIPFYTNLLGLSLERIEEVESEQVKVAFLKIGEARIELLEPLHESSAIYTFLQKKGEGIHHIALEVEQIEVRLNELKQNGIRLINEQPKRGANDSQIAFLHPKSTNGVLFELCQHNKGSDF</sequence>
<comment type="caution">
    <text evidence="5">The sequence shown here is derived from an EMBL/GenBank/DDBJ whole genome shotgun (WGS) entry which is preliminary data.</text>
</comment>
<feature type="domain" description="VOC" evidence="4">
    <location>
        <begin position="13"/>
        <end position="141"/>
    </location>
</feature>
<dbReference type="Proteomes" id="UP000247978">
    <property type="component" value="Unassembled WGS sequence"/>
</dbReference>
<dbReference type="PROSITE" id="PS00934">
    <property type="entry name" value="GLYOXALASE_I_1"/>
    <property type="match status" value="1"/>
</dbReference>
<dbReference type="PANTHER" id="PTHR43048">
    <property type="entry name" value="METHYLMALONYL-COA EPIMERASE"/>
    <property type="match status" value="1"/>
</dbReference>
<evidence type="ECO:0000256" key="2">
    <source>
        <dbReference type="ARBA" id="ARBA00022723"/>
    </source>
</evidence>